<gene>
    <name evidence="1" type="ORF">H5410_057861</name>
</gene>
<keyword evidence="2" id="KW-1185">Reference proteome</keyword>
<evidence type="ECO:0000313" key="1">
    <source>
        <dbReference type="EMBL" id="KAG5577727.1"/>
    </source>
</evidence>
<dbReference type="EMBL" id="JACXVP010000011">
    <property type="protein sequence ID" value="KAG5577727.1"/>
    <property type="molecule type" value="Genomic_DNA"/>
</dbReference>
<dbReference type="Proteomes" id="UP000824120">
    <property type="component" value="Chromosome 11"/>
</dbReference>
<evidence type="ECO:0000313" key="2">
    <source>
        <dbReference type="Proteomes" id="UP000824120"/>
    </source>
</evidence>
<name>A0A9J5WR80_SOLCO</name>
<protein>
    <submittedName>
        <fullName evidence="1">Uncharacterized protein</fullName>
    </submittedName>
</protein>
<reference evidence="1 2" key="1">
    <citation type="submission" date="2020-09" db="EMBL/GenBank/DDBJ databases">
        <title>De no assembly of potato wild relative species, Solanum commersonii.</title>
        <authorList>
            <person name="Cho K."/>
        </authorList>
    </citation>
    <scope>NUCLEOTIDE SEQUENCE [LARGE SCALE GENOMIC DNA]</scope>
    <source>
        <strain evidence="1">LZ3.2</strain>
        <tissue evidence="1">Leaf</tissue>
    </source>
</reference>
<proteinExistence type="predicted"/>
<organism evidence="1 2">
    <name type="scientific">Solanum commersonii</name>
    <name type="common">Commerson's wild potato</name>
    <name type="synonym">Commerson's nightshade</name>
    <dbReference type="NCBI Taxonomy" id="4109"/>
    <lineage>
        <taxon>Eukaryota</taxon>
        <taxon>Viridiplantae</taxon>
        <taxon>Streptophyta</taxon>
        <taxon>Embryophyta</taxon>
        <taxon>Tracheophyta</taxon>
        <taxon>Spermatophyta</taxon>
        <taxon>Magnoliopsida</taxon>
        <taxon>eudicotyledons</taxon>
        <taxon>Gunneridae</taxon>
        <taxon>Pentapetalae</taxon>
        <taxon>asterids</taxon>
        <taxon>lamiids</taxon>
        <taxon>Solanales</taxon>
        <taxon>Solanaceae</taxon>
        <taxon>Solanoideae</taxon>
        <taxon>Solaneae</taxon>
        <taxon>Solanum</taxon>
    </lineage>
</organism>
<sequence length="90" mass="10186">MSNKTCKGLLMMKHTLVNRTCTKKCCSSEMSAQFDIHIASRSKRSSNEPLNNIVFGAEVGFAGRTGDFIFYFPLGEFSRIKVSERVIEMR</sequence>
<comment type="caution">
    <text evidence="1">The sequence shown here is derived from an EMBL/GenBank/DDBJ whole genome shotgun (WGS) entry which is preliminary data.</text>
</comment>
<accession>A0A9J5WR80</accession>
<dbReference type="AlphaFoldDB" id="A0A9J5WR80"/>